<evidence type="ECO:0000313" key="5">
    <source>
        <dbReference type="Proteomes" id="UP000502608"/>
    </source>
</evidence>
<dbReference type="InterPro" id="IPR001867">
    <property type="entry name" value="OmpR/PhoB-type_DNA-bd"/>
</dbReference>
<organism evidence="4 5">
    <name type="scientific">Shewanella aestuarii</name>
    <dbReference type="NCBI Taxonomy" id="1028752"/>
    <lineage>
        <taxon>Bacteria</taxon>
        <taxon>Pseudomonadati</taxon>
        <taxon>Pseudomonadota</taxon>
        <taxon>Gammaproteobacteria</taxon>
        <taxon>Alteromonadales</taxon>
        <taxon>Shewanellaceae</taxon>
        <taxon>Shewanella</taxon>
    </lineage>
</organism>
<evidence type="ECO:0000256" key="1">
    <source>
        <dbReference type="ARBA" id="ARBA00023125"/>
    </source>
</evidence>
<dbReference type="GO" id="GO:0006355">
    <property type="term" value="P:regulation of DNA-templated transcription"/>
    <property type="evidence" value="ECO:0007669"/>
    <property type="project" value="InterPro"/>
</dbReference>
<evidence type="ECO:0000256" key="2">
    <source>
        <dbReference type="PROSITE-ProRule" id="PRU01091"/>
    </source>
</evidence>
<feature type="domain" description="OmpR/PhoB-type" evidence="3">
    <location>
        <begin position="1"/>
        <end position="96"/>
    </location>
</feature>
<proteinExistence type="predicted"/>
<dbReference type="SMART" id="SM00862">
    <property type="entry name" value="Trans_reg_C"/>
    <property type="match status" value="1"/>
</dbReference>
<keyword evidence="1 2" id="KW-0238">DNA-binding</keyword>
<keyword evidence="5" id="KW-1185">Reference proteome</keyword>
<reference evidence="4 5" key="1">
    <citation type="submission" date="2020-03" db="EMBL/GenBank/DDBJ databases">
        <title>Complete genome sequence of Shewanella sp.</title>
        <authorList>
            <person name="Kim Y.-S."/>
            <person name="Kim S.-J."/>
            <person name="Jung H.-K."/>
            <person name="Kim K.-H."/>
        </authorList>
    </citation>
    <scope>NUCLEOTIDE SEQUENCE [LARGE SCALE GENOMIC DNA]</scope>
    <source>
        <strain evidence="4 5">PN3F2</strain>
    </source>
</reference>
<protein>
    <submittedName>
        <fullName evidence="4">Helix-turn-helix domain-containing protein</fullName>
    </submittedName>
</protein>
<dbReference type="GO" id="GO:0003677">
    <property type="term" value="F:DNA binding"/>
    <property type="evidence" value="ECO:0007669"/>
    <property type="project" value="UniProtKB-UniRule"/>
</dbReference>
<dbReference type="Pfam" id="PF00486">
    <property type="entry name" value="Trans_reg_C"/>
    <property type="match status" value="1"/>
</dbReference>
<dbReference type="Gene3D" id="1.10.10.10">
    <property type="entry name" value="Winged helix-like DNA-binding domain superfamily/Winged helix DNA-binding domain"/>
    <property type="match status" value="1"/>
</dbReference>
<name>A0A6G9QNT8_9GAMM</name>
<evidence type="ECO:0000259" key="3">
    <source>
        <dbReference type="PROSITE" id="PS51755"/>
    </source>
</evidence>
<dbReference type="AlphaFoldDB" id="A0A6G9QNT8"/>
<dbReference type="InterPro" id="IPR036388">
    <property type="entry name" value="WH-like_DNA-bd_sf"/>
</dbReference>
<dbReference type="EMBL" id="CP050313">
    <property type="protein sequence ID" value="QIR15491.1"/>
    <property type="molecule type" value="Genomic_DNA"/>
</dbReference>
<dbReference type="SUPFAM" id="SSF46894">
    <property type="entry name" value="C-terminal effector domain of the bipartite response regulators"/>
    <property type="match status" value="1"/>
</dbReference>
<dbReference type="PROSITE" id="PS51755">
    <property type="entry name" value="OMPR_PHOB"/>
    <property type="match status" value="1"/>
</dbReference>
<evidence type="ECO:0000313" key="4">
    <source>
        <dbReference type="EMBL" id="QIR15491.1"/>
    </source>
</evidence>
<dbReference type="InterPro" id="IPR016032">
    <property type="entry name" value="Sig_transdc_resp-reg_C-effctor"/>
</dbReference>
<dbReference type="Proteomes" id="UP000502608">
    <property type="component" value="Chromosome"/>
</dbReference>
<dbReference type="GO" id="GO:0000160">
    <property type="term" value="P:phosphorelay signal transduction system"/>
    <property type="evidence" value="ECO:0007669"/>
    <property type="project" value="InterPro"/>
</dbReference>
<sequence>MQIGDSLFDIQRGILTNQLTGEQWQLPRAERQVLTLLVVNIDKVVAKQTLGAGDNEHPPLSDSSVTRAIFMLRSFLGPLHEHMIETIKGKGYRLHIDKRLSKPVTKATTGRVKQTYQAVILWLFGKRNRALKAWIGILILLLTILVLRQWRVSVDDDVQHTPAFASTSVTLKSGQQLNLLSYAKSKTNNTLLLLLAERLAQEFGHCDTTPWKNVYLSLSHDKQVFNITLKGDKFGQSVVRNLKLTDFRQQKNFISEQWFTEVSLCE</sequence>
<gene>
    <name evidence="4" type="ORF">HBH39_14130</name>
</gene>
<dbReference type="KEGG" id="saes:HBH39_14130"/>
<accession>A0A6G9QNT8</accession>
<feature type="DNA-binding region" description="OmpR/PhoB-type" evidence="2">
    <location>
        <begin position="1"/>
        <end position="96"/>
    </location>
</feature>